<feature type="region of interest" description="Disordered" evidence="3">
    <location>
        <begin position="163"/>
        <end position="183"/>
    </location>
</feature>
<dbReference type="AlphaFoldDB" id="A0A137NSK2"/>
<reference evidence="4 5" key="1">
    <citation type="journal article" date="2015" name="Genome Biol. Evol.">
        <title>Phylogenomic analyses indicate that early fungi evolved digesting cell walls of algal ancestors of land plants.</title>
        <authorList>
            <person name="Chang Y."/>
            <person name="Wang S."/>
            <person name="Sekimoto S."/>
            <person name="Aerts A.L."/>
            <person name="Choi C."/>
            <person name="Clum A."/>
            <person name="LaButti K.M."/>
            <person name="Lindquist E.A."/>
            <person name="Yee Ngan C."/>
            <person name="Ohm R.A."/>
            <person name="Salamov A.A."/>
            <person name="Grigoriev I.V."/>
            <person name="Spatafora J.W."/>
            <person name="Berbee M.L."/>
        </authorList>
    </citation>
    <scope>NUCLEOTIDE SEQUENCE [LARGE SCALE GENOMIC DNA]</scope>
    <source>
        <strain evidence="4 5">NRRL 28638</strain>
    </source>
</reference>
<sequence length="403" mass="44401">MFGGSGINNNLETAKLENFQENDILRRSPINKCGNITYLSKENIERDMTNIPKWIFSCYGPVYDQDNIISGIEYSPEELRYEFYYEIRNLDKSYFQSNKKVQDLKQSAMSQLIGIRRDLNNVIFQYRQTTGYKGPILPMNAPPQCISTDKTFGQVLQQAIQRRSENKKNFEGGAHSSIFKSSTDVTGRQESAAFWGNTFSNAGLGGERAFGGGSSAFGGGNSDPSGAWSTFSQSQYTGSQRAFAPPTSTFGYSNRGGFAQFANPNSGFGSMNFNGDNGFETQTTTFDTISMDIDSPTAAALCNINDSFLQQSCTSDLPPAATKFKFSQTESPAVALTSVNMLSTENKLSKGYTLETCGGEEQKESLAKDVQLTIDQFEAFCFDIFEIGNIPLQPPPSILIKQL</sequence>
<comment type="subcellular location">
    <subcellularLocation>
        <location evidence="1">Nucleus</location>
    </subcellularLocation>
</comment>
<name>A0A137NSK2_CONC2</name>
<dbReference type="PANTHER" id="PTHR46527">
    <property type="entry name" value="NUCLEOPORIN-LIKE PROTEIN 2"/>
    <property type="match status" value="1"/>
</dbReference>
<dbReference type="GO" id="GO:0005634">
    <property type="term" value="C:nucleus"/>
    <property type="evidence" value="ECO:0007669"/>
    <property type="project" value="UniProtKB-SubCell"/>
</dbReference>
<dbReference type="STRING" id="796925.A0A137NSK2"/>
<evidence type="ECO:0000256" key="1">
    <source>
        <dbReference type="ARBA" id="ARBA00004123"/>
    </source>
</evidence>
<keyword evidence="5" id="KW-1185">Reference proteome</keyword>
<evidence type="ECO:0000313" key="4">
    <source>
        <dbReference type="EMBL" id="KXN65753.1"/>
    </source>
</evidence>
<evidence type="ECO:0000256" key="2">
    <source>
        <dbReference type="ARBA" id="ARBA00023242"/>
    </source>
</evidence>
<dbReference type="EMBL" id="KQ964822">
    <property type="protein sequence ID" value="KXN65753.1"/>
    <property type="molecule type" value="Genomic_DNA"/>
</dbReference>
<dbReference type="InterPro" id="IPR051767">
    <property type="entry name" value="Nucleoporin_NUP42"/>
</dbReference>
<protein>
    <submittedName>
        <fullName evidence="4">Uncharacterized protein</fullName>
    </submittedName>
</protein>
<dbReference type="Proteomes" id="UP000070444">
    <property type="component" value="Unassembled WGS sequence"/>
</dbReference>
<evidence type="ECO:0000256" key="3">
    <source>
        <dbReference type="SAM" id="MobiDB-lite"/>
    </source>
</evidence>
<proteinExistence type="predicted"/>
<keyword evidence="2" id="KW-0539">Nucleus</keyword>
<dbReference type="PANTHER" id="PTHR46527:SF1">
    <property type="entry name" value="NUCLEOPORIN NUP42"/>
    <property type="match status" value="1"/>
</dbReference>
<evidence type="ECO:0000313" key="5">
    <source>
        <dbReference type="Proteomes" id="UP000070444"/>
    </source>
</evidence>
<accession>A0A137NSK2</accession>
<gene>
    <name evidence="4" type="ORF">CONCODRAFT_169119</name>
</gene>
<dbReference type="OrthoDB" id="20729at2759"/>
<organism evidence="4 5">
    <name type="scientific">Conidiobolus coronatus (strain ATCC 28846 / CBS 209.66 / NRRL 28638)</name>
    <name type="common">Delacroixia coronata</name>
    <dbReference type="NCBI Taxonomy" id="796925"/>
    <lineage>
        <taxon>Eukaryota</taxon>
        <taxon>Fungi</taxon>
        <taxon>Fungi incertae sedis</taxon>
        <taxon>Zoopagomycota</taxon>
        <taxon>Entomophthoromycotina</taxon>
        <taxon>Entomophthoromycetes</taxon>
        <taxon>Entomophthorales</taxon>
        <taxon>Ancylistaceae</taxon>
        <taxon>Conidiobolus</taxon>
    </lineage>
</organism>